<dbReference type="RefSeq" id="WP_146646860.1">
    <property type="nucleotide sequence ID" value="NZ_CP012333.1"/>
</dbReference>
<proteinExistence type="predicted"/>
<organism evidence="1 2">
    <name type="scientific">Labilithrix luteola</name>
    <dbReference type="NCBI Taxonomy" id="1391654"/>
    <lineage>
        <taxon>Bacteria</taxon>
        <taxon>Pseudomonadati</taxon>
        <taxon>Myxococcota</taxon>
        <taxon>Polyangia</taxon>
        <taxon>Polyangiales</taxon>
        <taxon>Labilitrichaceae</taxon>
        <taxon>Labilithrix</taxon>
    </lineage>
</organism>
<accession>A0A0K1PPF5</accession>
<dbReference type="EMBL" id="CP012333">
    <property type="protein sequence ID" value="AKU95408.1"/>
    <property type="molecule type" value="Genomic_DNA"/>
</dbReference>
<dbReference type="AlphaFoldDB" id="A0A0K1PPF5"/>
<protein>
    <submittedName>
        <fullName evidence="1">Uncharacterized protein</fullName>
    </submittedName>
</protein>
<gene>
    <name evidence="1" type="ORF">AKJ09_02072</name>
</gene>
<dbReference type="KEGG" id="llu:AKJ09_02072"/>
<keyword evidence="2" id="KW-1185">Reference proteome</keyword>
<evidence type="ECO:0000313" key="1">
    <source>
        <dbReference type="EMBL" id="AKU95408.1"/>
    </source>
</evidence>
<dbReference type="OrthoDB" id="5381465at2"/>
<dbReference type="Proteomes" id="UP000064967">
    <property type="component" value="Chromosome"/>
</dbReference>
<dbReference type="InterPro" id="IPR045756">
    <property type="entry name" value="DUF6183"/>
</dbReference>
<sequence length="397" mass="42833">MKPLSEIVQQLKAHLRSDGPSSDVTEVIGLVDKLARDGRTSDLVQLWSELESSCDAKGPACAPWENVVDEIEEALALSNGEDRVEAVIELLGRDRVRTVQRPRSGELRARAFASRLSHGQSKEIFLSMLEKKSPLNDGPTRELFACWLHEVVLRGTSLERDAQAVRFHANLAESGHPLGTMPLRLLTPEFEAPTYMPMYGAEAIQSAVARLEGGPTSMRTIPPPAEQPAPKVTLRNEPSTVERMREALRPWTEGSNGKAEVKIFDVEPPLVRRSPGKWLVRALPLESLEGASSVEVSRVDSALVWGALFGAASNGGAYTPGLGGAYGRRAAWTSFSALVDATPGTKIEAAGERAEACAFLTYDAASDWFNGVAWDIGLLAVRPDGASIALLAATDTD</sequence>
<evidence type="ECO:0000313" key="2">
    <source>
        <dbReference type="Proteomes" id="UP000064967"/>
    </source>
</evidence>
<reference evidence="1 2" key="1">
    <citation type="submission" date="2015-08" db="EMBL/GenBank/DDBJ databases">
        <authorList>
            <person name="Babu N.S."/>
            <person name="Beckwith C.J."/>
            <person name="Beseler K.G."/>
            <person name="Brison A."/>
            <person name="Carone J.V."/>
            <person name="Caskin T.P."/>
            <person name="Diamond M."/>
            <person name="Durham M.E."/>
            <person name="Foxe J.M."/>
            <person name="Go M."/>
            <person name="Henderson B.A."/>
            <person name="Jones I.B."/>
            <person name="McGettigan J.A."/>
            <person name="Micheletti S.J."/>
            <person name="Nasrallah M.E."/>
            <person name="Ortiz D."/>
            <person name="Piller C.R."/>
            <person name="Privatt S.R."/>
            <person name="Schneider S.L."/>
            <person name="Sharp S."/>
            <person name="Smith T.C."/>
            <person name="Stanton J.D."/>
            <person name="Ullery H.E."/>
            <person name="Wilson R.J."/>
            <person name="Serrano M.G."/>
            <person name="Buck G."/>
            <person name="Lee V."/>
            <person name="Wang Y."/>
            <person name="Carvalho R."/>
            <person name="Voegtly L."/>
            <person name="Shi R."/>
            <person name="Duckworth R."/>
            <person name="Johnson A."/>
            <person name="Loviza R."/>
            <person name="Walstead R."/>
            <person name="Shah Z."/>
            <person name="Kiflezghi M."/>
            <person name="Wade K."/>
            <person name="Ball S.L."/>
            <person name="Bradley K.W."/>
            <person name="Asai D.J."/>
            <person name="Bowman C.A."/>
            <person name="Russell D.A."/>
            <person name="Pope W.H."/>
            <person name="Jacobs-Sera D."/>
            <person name="Hendrix R.W."/>
            <person name="Hatfull G.F."/>
        </authorList>
    </citation>
    <scope>NUCLEOTIDE SEQUENCE [LARGE SCALE GENOMIC DNA]</scope>
    <source>
        <strain evidence="1 2">DSM 27648</strain>
    </source>
</reference>
<name>A0A0K1PPF5_9BACT</name>
<dbReference type="Pfam" id="PF19681">
    <property type="entry name" value="DUF6183"/>
    <property type="match status" value="1"/>
</dbReference>
<dbReference type="STRING" id="1391654.AKJ09_02072"/>